<proteinExistence type="predicted"/>
<sequence length="76" mass="8469">MAFATWLDSALVSAAIWSLAMSALSLAARTLTSSSMLDLRPSYSLCRSASLLFRFHKRIISNYILPFCSLYVFNQA</sequence>
<evidence type="ECO:0008006" key="3">
    <source>
        <dbReference type="Google" id="ProtNLM"/>
    </source>
</evidence>
<dbReference type="Proteomes" id="UP001362999">
    <property type="component" value="Unassembled WGS sequence"/>
</dbReference>
<protein>
    <recommendedName>
        <fullName evidence="3">Secreted protein</fullName>
    </recommendedName>
</protein>
<organism evidence="1 2">
    <name type="scientific">Favolaschia claudopus</name>
    <dbReference type="NCBI Taxonomy" id="2862362"/>
    <lineage>
        <taxon>Eukaryota</taxon>
        <taxon>Fungi</taxon>
        <taxon>Dikarya</taxon>
        <taxon>Basidiomycota</taxon>
        <taxon>Agaricomycotina</taxon>
        <taxon>Agaricomycetes</taxon>
        <taxon>Agaricomycetidae</taxon>
        <taxon>Agaricales</taxon>
        <taxon>Marasmiineae</taxon>
        <taxon>Mycenaceae</taxon>
        <taxon>Favolaschia</taxon>
    </lineage>
</organism>
<accession>A0AAW0AM99</accession>
<gene>
    <name evidence="1" type="ORF">R3P38DRAFT_1449613</name>
</gene>
<evidence type="ECO:0000313" key="1">
    <source>
        <dbReference type="EMBL" id="KAK7014346.1"/>
    </source>
</evidence>
<reference evidence="1 2" key="1">
    <citation type="journal article" date="2024" name="J Genomics">
        <title>Draft genome sequencing and assembly of Favolaschia claudopus CIRM-BRFM 2984 isolated from oak limbs.</title>
        <authorList>
            <person name="Navarro D."/>
            <person name="Drula E."/>
            <person name="Chaduli D."/>
            <person name="Cazenave R."/>
            <person name="Ahrendt S."/>
            <person name="Wang J."/>
            <person name="Lipzen A."/>
            <person name="Daum C."/>
            <person name="Barry K."/>
            <person name="Grigoriev I.V."/>
            <person name="Favel A."/>
            <person name="Rosso M.N."/>
            <person name="Martin F."/>
        </authorList>
    </citation>
    <scope>NUCLEOTIDE SEQUENCE [LARGE SCALE GENOMIC DNA]</scope>
    <source>
        <strain evidence="1 2">CIRM-BRFM 2984</strain>
    </source>
</reference>
<keyword evidence="2" id="KW-1185">Reference proteome</keyword>
<name>A0AAW0AM99_9AGAR</name>
<dbReference type="AlphaFoldDB" id="A0AAW0AM99"/>
<comment type="caution">
    <text evidence="1">The sequence shown here is derived from an EMBL/GenBank/DDBJ whole genome shotgun (WGS) entry which is preliminary data.</text>
</comment>
<evidence type="ECO:0000313" key="2">
    <source>
        <dbReference type="Proteomes" id="UP001362999"/>
    </source>
</evidence>
<dbReference type="EMBL" id="JAWWNJ010000057">
    <property type="protein sequence ID" value="KAK7014346.1"/>
    <property type="molecule type" value="Genomic_DNA"/>
</dbReference>